<feature type="binding site" evidence="8">
    <location>
        <position position="346"/>
    </location>
    <ligand>
        <name>Mn(2+)</name>
        <dbReference type="ChEBI" id="CHEBI:29035"/>
        <label>1</label>
    </ligand>
</feature>
<dbReference type="PROSITE" id="PS00631">
    <property type="entry name" value="CYTOSOL_AP"/>
    <property type="match status" value="1"/>
</dbReference>
<dbReference type="CDD" id="cd00433">
    <property type="entry name" value="Peptidase_M17"/>
    <property type="match status" value="1"/>
</dbReference>
<accession>A0A1I5FV92</accession>
<proteinExistence type="inferred from homology"/>
<dbReference type="Gene3D" id="3.40.220.10">
    <property type="entry name" value="Leucine Aminopeptidase, subunit E, domain 1"/>
    <property type="match status" value="1"/>
</dbReference>
<comment type="similarity">
    <text evidence="3 8">Belongs to the peptidase M17 family.</text>
</comment>
<dbReference type="EMBL" id="FOVR01000004">
    <property type="protein sequence ID" value="SFO27718.1"/>
    <property type="molecule type" value="Genomic_DNA"/>
</dbReference>
<dbReference type="NCBIfam" id="NF002075">
    <property type="entry name" value="PRK00913.2-2"/>
    <property type="match status" value="1"/>
</dbReference>
<dbReference type="InterPro" id="IPR043472">
    <property type="entry name" value="Macro_dom-like"/>
</dbReference>
<comment type="cofactor">
    <cofactor evidence="8">
        <name>Mn(2+)</name>
        <dbReference type="ChEBI" id="CHEBI:29035"/>
    </cofactor>
    <text evidence="8">Binds 2 manganese ions per subunit.</text>
</comment>
<feature type="binding site" evidence="8">
    <location>
        <position position="285"/>
    </location>
    <ligand>
        <name>Mn(2+)</name>
        <dbReference type="ChEBI" id="CHEBI:29035"/>
        <label>2</label>
    </ligand>
</feature>
<dbReference type="STRING" id="655353.SAMN04488056_104226"/>
<sequence>MATLPFIQFEALGTPETGAAVLFVDKSLALSATGKALDEKSDGAIGRAIKAADFKGGFCKSVQILAPAGVALDRIILIGLGEETLSERDFADLGGAAIGAANGSKVIHVVAEADDKEMDAAKVSLIAMGMKLRAYDFDLYKTEKGKPKKAKEAAKVSILCADAKGAAKVWESDEVISDGTLLARDLVNEPANVLGPEEFAAKAKALEALGAEVEILEQADLEKLGMNALLGVAQGSVREPRVAIMKWMGGKKDEAPVVFVGKGVVFDTGGISIKPAGGMEDMKGDMGGAAAVTGLMHALSGRKAKVNAIGIIGLVENMPDGNAQRPGDIVTSMSGQTIEVINTDAEGRLVLADLLHYSKETFAPRFMIDLATLTGAVIVALGAHNAGIFSNSDDLCAQLSKSGATTGETVWRLPLAKEYDKMIDSKFADMKNTGGRWAGSITAAQFLKRFVGDVDWVHIDVAGTAMDAPKNEISQGWASGFGVRLLDRLVKDNYEG</sequence>
<evidence type="ECO:0000256" key="1">
    <source>
        <dbReference type="ARBA" id="ARBA00000135"/>
    </source>
</evidence>
<feature type="active site" evidence="8">
    <location>
        <position position="274"/>
    </location>
</feature>
<dbReference type="InterPro" id="IPR000819">
    <property type="entry name" value="Peptidase_M17_C"/>
</dbReference>
<dbReference type="Pfam" id="PF00883">
    <property type="entry name" value="Peptidase_M17"/>
    <property type="match status" value="1"/>
</dbReference>
<feature type="binding site" evidence="8">
    <location>
        <position position="346"/>
    </location>
    <ligand>
        <name>Mn(2+)</name>
        <dbReference type="ChEBI" id="CHEBI:29035"/>
        <label>2</label>
    </ligand>
</feature>
<dbReference type="GO" id="GO:0005737">
    <property type="term" value="C:cytoplasm"/>
    <property type="evidence" value="ECO:0007669"/>
    <property type="project" value="UniProtKB-SubCell"/>
</dbReference>
<dbReference type="EC" id="3.4.11.10" evidence="8"/>
<reference evidence="10 11" key="1">
    <citation type="submission" date="2016-10" db="EMBL/GenBank/DDBJ databases">
        <authorList>
            <person name="de Groot N.N."/>
        </authorList>
    </citation>
    <scope>NUCLEOTIDE SEQUENCE [LARGE SCALE GENOMIC DNA]</scope>
    <source>
        <strain evidence="10 11">CGMCC 1.9157</strain>
    </source>
</reference>
<feature type="active site" evidence="8">
    <location>
        <position position="348"/>
    </location>
</feature>
<evidence type="ECO:0000256" key="5">
    <source>
        <dbReference type="ARBA" id="ARBA00022670"/>
    </source>
</evidence>
<keyword evidence="4 8" id="KW-0031">Aminopeptidase</keyword>
<feature type="binding site" evidence="8">
    <location>
        <position position="344"/>
    </location>
    <ligand>
        <name>Mn(2+)</name>
        <dbReference type="ChEBI" id="CHEBI:29035"/>
        <label>1</label>
    </ligand>
</feature>
<dbReference type="PRINTS" id="PR00481">
    <property type="entry name" value="LAMNOPPTDASE"/>
</dbReference>
<dbReference type="Pfam" id="PF02789">
    <property type="entry name" value="Peptidase_M17_N"/>
    <property type="match status" value="1"/>
</dbReference>
<feature type="binding site" evidence="8">
    <location>
        <position position="267"/>
    </location>
    <ligand>
        <name>Mn(2+)</name>
        <dbReference type="ChEBI" id="CHEBI:29035"/>
        <label>1</label>
    </ligand>
</feature>
<dbReference type="GO" id="GO:0006508">
    <property type="term" value="P:proteolysis"/>
    <property type="evidence" value="ECO:0007669"/>
    <property type="project" value="UniProtKB-KW"/>
</dbReference>
<keyword evidence="8" id="KW-0479">Metal-binding</keyword>
<organism evidence="10 11">
    <name type="scientific">Cohaesibacter marisflavi</name>
    <dbReference type="NCBI Taxonomy" id="655353"/>
    <lineage>
        <taxon>Bacteria</taxon>
        <taxon>Pseudomonadati</taxon>
        <taxon>Pseudomonadota</taxon>
        <taxon>Alphaproteobacteria</taxon>
        <taxon>Hyphomicrobiales</taxon>
        <taxon>Cohaesibacteraceae</taxon>
    </lineage>
</organism>
<dbReference type="AlphaFoldDB" id="A0A1I5FV92"/>
<dbReference type="RefSeq" id="WP_090071740.1">
    <property type="nucleotide sequence ID" value="NZ_FOVR01000004.1"/>
</dbReference>
<evidence type="ECO:0000256" key="7">
    <source>
        <dbReference type="ARBA" id="ARBA00023211"/>
    </source>
</evidence>
<comment type="catalytic activity">
    <reaction evidence="1 8">
        <text>Release of an N-terminal amino acid, Xaa-|-Yaa-, in which Xaa is preferably Leu, but may be other amino acids including Pro although not Arg or Lys, and Yaa may be Pro. Amino acid amides and methyl esters are also readily hydrolyzed, but rates on arylamides are exceedingly low.</text>
        <dbReference type="EC" id="3.4.11.1"/>
    </reaction>
</comment>
<dbReference type="GO" id="GO:0070006">
    <property type="term" value="F:metalloaminopeptidase activity"/>
    <property type="evidence" value="ECO:0007669"/>
    <property type="project" value="InterPro"/>
</dbReference>
<dbReference type="InterPro" id="IPR008283">
    <property type="entry name" value="Peptidase_M17_N"/>
</dbReference>
<dbReference type="Proteomes" id="UP000199236">
    <property type="component" value="Unassembled WGS sequence"/>
</dbReference>
<dbReference type="NCBIfam" id="NF002077">
    <property type="entry name" value="PRK00913.2-4"/>
    <property type="match status" value="1"/>
</dbReference>
<keyword evidence="6 8" id="KW-0378">Hydrolase</keyword>
<comment type="function">
    <text evidence="8">Presumably involved in the processing and regular turnover of intracellular proteins. Catalyzes the removal of unsubstituted N-terminal amino acids from various peptides.</text>
</comment>
<feature type="binding site" evidence="8">
    <location>
        <position position="262"/>
    </location>
    <ligand>
        <name>Mn(2+)</name>
        <dbReference type="ChEBI" id="CHEBI:29035"/>
        <label>2</label>
    </ligand>
</feature>
<dbReference type="NCBIfam" id="NF002074">
    <property type="entry name" value="PRK00913.1-4"/>
    <property type="match status" value="1"/>
</dbReference>
<name>A0A1I5FV92_9HYPH</name>
<dbReference type="PANTHER" id="PTHR11963:SF23">
    <property type="entry name" value="CYTOSOL AMINOPEPTIDASE"/>
    <property type="match status" value="1"/>
</dbReference>
<dbReference type="PANTHER" id="PTHR11963">
    <property type="entry name" value="LEUCINE AMINOPEPTIDASE-RELATED"/>
    <property type="match status" value="1"/>
</dbReference>
<evidence type="ECO:0000313" key="10">
    <source>
        <dbReference type="EMBL" id="SFO27718.1"/>
    </source>
</evidence>
<comment type="catalytic activity">
    <reaction evidence="2 8">
        <text>Release of an N-terminal amino acid, preferentially leucine, but not glutamic or aspartic acids.</text>
        <dbReference type="EC" id="3.4.11.10"/>
    </reaction>
</comment>
<evidence type="ECO:0000256" key="3">
    <source>
        <dbReference type="ARBA" id="ARBA00009528"/>
    </source>
</evidence>
<keyword evidence="5 8" id="KW-0645">Protease</keyword>
<dbReference type="InterPro" id="IPR023042">
    <property type="entry name" value="Peptidase_M17_leu_NH2_pept"/>
</dbReference>
<feature type="domain" description="Cytosol aminopeptidase" evidence="9">
    <location>
        <begin position="342"/>
        <end position="349"/>
    </location>
</feature>
<dbReference type="GO" id="GO:0030145">
    <property type="term" value="F:manganese ion binding"/>
    <property type="evidence" value="ECO:0007669"/>
    <property type="project" value="UniProtKB-UniRule"/>
</dbReference>
<keyword evidence="7 8" id="KW-0464">Manganese</keyword>
<evidence type="ECO:0000256" key="2">
    <source>
        <dbReference type="ARBA" id="ARBA00000967"/>
    </source>
</evidence>
<comment type="subcellular location">
    <subcellularLocation>
        <location evidence="8">Cytoplasm</location>
    </subcellularLocation>
</comment>
<keyword evidence="8" id="KW-0963">Cytoplasm</keyword>
<evidence type="ECO:0000256" key="8">
    <source>
        <dbReference type="HAMAP-Rule" id="MF_00181"/>
    </source>
</evidence>
<feature type="binding site" evidence="8">
    <location>
        <position position="267"/>
    </location>
    <ligand>
        <name>Mn(2+)</name>
        <dbReference type="ChEBI" id="CHEBI:29035"/>
        <label>2</label>
    </ligand>
</feature>
<dbReference type="HAMAP" id="MF_00181">
    <property type="entry name" value="Cytosol_peptidase_M17"/>
    <property type="match status" value="1"/>
</dbReference>
<protein>
    <recommendedName>
        <fullName evidence="8">Probable cytosol aminopeptidase</fullName>
        <ecNumber evidence="8">3.4.11.1</ecNumber>
    </recommendedName>
    <alternativeName>
        <fullName evidence="8">Leucine aminopeptidase</fullName>
        <shortName evidence="8">LAP</shortName>
        <ecNumber evidence="8">3.4.11.10</ecNumber>
    </alternativeName>
    <alternativeName>
        <fullName evidence="8">Leucyl aminopeptidase</fullName>
    </alternativeName>
</protein>
<evidence type="ECO:0000313" key="11">
    <source>
        <dbReference type="Proteomes" id="UP000199236"/>
    </source>
</evidence>
<gene>
    <name evidence="8" type="primary">pepA</name>
    <name evidence="10" type="ORF">SAMN04488056_104226</name>
</gene>
<evidence type="ECO:0000256" key="4">
    <source>
        <dbReference type="ARBA" id="ARBA00022438"/>
    </source>
</evidence>
<evidence type="ECO:0000256" key="6">
    <source>
        <dbReference type="ARBA" id="ARBA00022801"/>
    </source>
</evidence>
<dbReference type="OrthoDB" id="9809354at2"/>
<evidence type="ECO:0000259" key="9">
    <source>
        <dbReference type="PROSITE" id="PS00631"/>
    </source>
</evidence>
<dbReference type="SUPFAM" id="SSF53187">
    <property type="entry name" value="Zn-dependent exopeptidases"/>
    <property type="match status" value="1"/>
</dbReference>
<dbReference type="SUPFAM" id="SSF52949">
    <property type="entry name" value="Macro domain-like"/>
    <property type="match status" value="1"/>
</dbReference>
<dbReference type="InterPro" id="IPR011356">
    <property type="entry name" value="Leucine_aapep/pepB"/>
</dbReference>
<dbReference type="Gene3D" id="3.40.630.10">
    <property type="entry name" value="Zn peptidases"/>
    <property type="match status" value="1"/>
</dbReference>
<keyword evidence="11" id="KW-1185">Reference proteome</keyword>
<dbReference type="EC" id="3.4.11.1" evidence="8"/>